<name>D0UWI1_9CAUD</name>
<dbReference type="KEGG" id="vg:80142692"/>
<dbReference type="EMBL" id="GQ919031">
    <property type="protein sequence ID" value="ACX71153.1"/>
    <property type="molecule type" value="Genomic_DNA"/>
</dbReference>
<dbReference type="Proteomes" id="UP000298310">
    <property type="component" value="Segment"/>
</dbReference>
<accession>D0UWI1</accession>
<dbReference type="PANTHER" id="PTHR43736">
    <property type="entry name" value="ADP-RIBOSE PYROPHOSPHATASE"/>
    <property type="match status" value="1"/>
</dbReference>
<evidence type="ECO:0000256" key="1">
    <source>
        <dbReference type="ARBA" id="ARBA00022801"/>
    </source>
</evidence>
<dbReference type="PROSITE" id="PS00893">
    <property type="entry name" value="NUDIX_BOX"/>
    <property type="match status" value="1"/>
</dbReference>
<evidence type="ECO:0000313" key="4">
    <source>
        <dbReference type="Proteomes" id="UP000298310"/>
    </source>
</evidence>
<reference evidence="3 4" key="1">
    <citation type="journal article" date="2010" name="J. Bacteriol.">
        <title>Characterization of the replication, transfer, and plasmid/lytic phage cycle of the Streptomyces plasmid-phage pZL12.</title>
        <authorList>
            <person name="Zhong L."/>
            <person name="Cheng Q."/>
            <person name="Tian X."/>
            <person name="Zhao L."/>
            <person name="Qin Z."/>
        </authorList>
    </citation>
    <scope>NUCLEOTIDE SEQUENCE [LARGE SCALE GENOMIC DNA]</scope>
</reference>
<dbReference type="InterPro" id="IPR015797">
    <property type="entry name" value="NUDIX_hydrolase-like_dom_sf"/>
</dbReference>
<dbReference type="CDD" id="cd18873">
    <property type="entry name" value="NUDIX_NadM_like"/>
    <property type="match status" value="1"/>
</dbReference>
<dbReference type="InterPro" id="IPR000086">
    <property type="entry name" value="NUDIX_hydrolase_dom"/>
</dbReference>
<dbReference type="Gene3D" id="3.90.79.10">
    <property type="entry name" value="Nucleoside Triphosphate Pyrophosphohydrolase"/>
    <property type="match status" value="1"/>
</dbReference>
<dbReference type="Pfam" id="PF00293">
    <property type="entry name" value="NUDIX"/>
    <property type="match status" value="1"/>
</dbReference>
<keyword evidence="1" id="KW-0378">Hydrolase</keyword>
<dbReference type="InterPro" id="IPR020476">
    <property type="entry name" value="Nudix_hydrolase"/>
</dbReference>
<evidence type="ECO:0000259" key="2">
    <source>
        <dbReference type="PROSITE" id="PS51462"/>
    </source>
</evidence>
<dbReference type="PROSITE" id="PS51462">
    <property type="entry name" value="NUDIX"/>
    <property type="match status" value="1"/>
</dbReference>
<keyword evidence="4" id="KW-1185">Reference proteome</keyword>
<dbReference type="SUPFAM" id="SSF55811">
    <property type="entry name" value="Nudix"/>
    <property type="match status" value="1"/>
</dbReference>
<dbReference type="PANTHER" id="PTHR43736:SF1">
    <property type="entry name" value="DIHYDRONEOPTERIN TRIPHOSPHATE DIPHOSPHATASE"/>
    <property type="match status" value="1"/>
</dbReference>
<gene>
    <name evidence="3" type="ORF">pZL12.76c</name>
</gene>
<proteinExistence type="predicted"/>
<evidence type="ECO:0000313" key="3">
    <source>
        <dbReference type="EMBL" id="ACX71153.1"/>
    </source>
</evidence>
<organism evidence="3 4">
    <name type="scientific">Streptomyces phage ZL12</name>
    <dbReference type="NCBI Taxonomy" id="2570911"/>
    <lineage>
        <taxon>Viruses</taxon>
        <taxon>Duplodnaviria</taxon>
        <taxon>Heunggongvirae</taxon>
        <taxon>Uroviricota</taxon>
        <taxon>Caudoviricetes</taxon>
        <taxon>Fuzanglongvirus</taxon>
        <taxon>Fuzanglongvirus ZL12</taxon>
    </lineage>
</organism>
<dbReference type="InterPro" id="IPR020084">
    <property type="entry name" value="NUDIX_hydrolase_CS"/>
</dbReference>
<dbReference type="PRINTS" id="PR00502">
    <property type="entry name" value="NUDIXFAMILY"/>
</dbReference>
<dbReference type="GO" id="GO:0016787">
    <property type="term" value="F:hydrolase activity"/>
    <property type="evidence" value="ECO:0007669"/>
    <property type="project" value="UniProtKB-KW"/>
</dbReference>
<protein>
    <recommendedName>
        <fullName evidence="2">Nudix hydrolase domain-containing protein</fullName>
    </recommendedName>
</protein>
<feature type="domain" description="Nudix hydrolase" evidence="2">
    <location>
        <begin position="12"/>
        <end position="143"/>
    </location>
</feature>
<sequence>MSTQTTTEAVETVRFTADVIALTDDNRVLLIKRGWDPHKGTWALPGGHVDPGETSRDAASRELREETGVDVDPSHLWQLGIFDDPNRDPRGRYITAAYIAHVANNTTATPSDDAVEARWFPINQLPDLAFDHAAILNAANPRG</sequence>